<reference evidence="1" key="2">
    <citation type="journal article" date="2015" name="Fish Shellfish Immunol.">
        <title>Early steps in the European eel (Anguilla anguilla)-Vibrio vulnificus interaction in the gills: Role of the RtxA13 toxin.</title>
        <authorList>
            <person name="Callol A."/>
            <person name="Pajuelo D."/>
            <person name="Ebbesson L."/>
            <person name="Teles M."/>
            <person name="MacKenzie S."/>
            <person name="Amaro C."/>
        </authorList>
    </citation>
    <scope>NUCLEOTIDE SEQUENCE</scope>
</reference>
<evidence type="ECO:0000313" key="1">
    <source>
        <dbReference type="EMBL" id="JAH80226.1"/>
    </source>
</evidence>
<organism evidence="1">
    <name type="scientific">Anguilla anguilla</name>
    <name type="common">European freshwater eel</name>
    <name type="synonym">Muraena anguilla</name>
    <dbReference type="NCBI Taxonomy" id="7936"/>
    <lineage>
        <taxon>Eukaryota</taxon>
        <taxon>Metazoa</taxon>
        <taxon>Chordata</taxon>
        <taxon>Craniata</taxon>
        <taxon>Vertebrata</taxon>
        <taxon>Euteleostomi</taxon>
        <taxon>Actinopterygii</taxon>
        <taxon>Neopterygii</taxon>
        <taxon>Teleostei</taxon>
        <taxon>Anguilliformes</taxon>
        <taxon>Anguillidae</taxon>
        <taxon>Anguilla</taxon>
    </lineage>
</organism>
<sequence length="25" mass="2767">MGTLPGRQFPLEININIQTRALGNL</sequence>
<dbReference type="EMBL" id="GBXM01028351">
    <property type="protein sequence ID" value="JAH80226.1"/>
    <property type="molecule type" value="Transcribed_RNA"/>
</dbReference>
<dbReference type="EMBL" id="GBXM01025692">
    <property type="protein sequence ID" value="JAH82885.1"/>
    <property type="molecule type" value="Transcribed_RNA"/>
</dbReference>
<name>A0A0E9VQB2_ANGAN</name>
<protein>
    <submittedName>
        <fullName evidence="1">Uncharacterized protein</fullName>
    </submittedName>
</protein>
<proteinExistence type="predicted"/>
<dbReference type="AlphaFoldDB" id="A0A0E9VQB2"/>
<reference evidence="1" key="1">
    <citation type="submission" date="2014-11" db="EMBL/GenBank/DDBJ databases">
        <authorList>
            <person name="Amaro Gonzalez C."/>
        </authorList>
    </citation>
    <scope>NUCLEOTIDE SEQUENCE</scope>
</reference>
<accession>A0A0E9VQB2</accession>